<keyword evidence="2" id="KW-1185">Reference proteome</keyword>
<dbReference type="Proteomes" id="UP000514713">
    <property type="component" value="Plasmid pNe_2"/>
</dbReference>
<name>A0A7D7LD89_9NOSO</name>
<dbReference type="NCBIfam" id="TIGR03984">
    <property type="entry name" value="CRISPR-associated protein Csx19"/>
    <property type="match status" value="1"/>
</dbReference>
<accession>A0A7D7LD89</accession>
<dbReference type="KEGG" id="ned:HUN01_00295"/>
<proteinExistence type="predicted"/>
<dbReference type="AlphaFoldDB" id="A0A7D7LD89"/>
<sequence>MLVLHGRTSSSDIPLSKALENCAAILSKDSQGIALLYAPTYCHFAKVQSDGTLIDVQGEIKNLDDVFEVRAFNKTSELRWLNKLNGQGKAVLISEVDISQYLQESISQLTALNTIKQEYVLWGEGLENSFQSGWGKLAKSRIGSIYVPITGLTANKRVYLTAVEYLKADEEYGNVSVVEERLIGLKVK</sequence>
<geneLocation type="plasmid" evidence="2">
    <name>pne_2</name>
</geneLocation>
<reference evidence="2" key="1">
    <citation type="submission" date="2020-06" db="EMBL/GenBank/DDBJ databases">
        <title>Nostoc edaphicum CCNP1411 genome.</title>
        <authorList>
            <person name="Fidor A."/>
            <person name="Grabski M."/>
            <person name="Gawor J."/>
            <person name="Gromadka R."/>
            <person name="Wegrzyn G."/>
            <person name="Mazur-Marzec H."/>
        </authorList>
    </citation>
    <scope>NUCLEOTIDE SEQUENCE [LARGE SCALE GENOMIC DNA]</scope>
    <source>
        <strain evidence="2">CCNP1411</strain>
        <plasmid evidence="2">pne_2</plasmid>
    </source>
</reference>
<evidence type="ECO:0000313" key="2">
    <source>
        <dbReference type="Proteomes" id="UP000514713"/>
    </source>
</evidence>
<dbReference type="EMBL" id="CP054694">
    <property type="protein sequence ID" value="QMS86107.1"/>
    <property type="molecule type" value="Genomic_DNA"/>
</dbReference>
<dbReference type="InterPro" id="IPR023815">
    <property type="entry name" value="CRISPR-assoc_Csx19"/>
</dbReference>
<gene>
    <name evidence="1" type="ORF">HUN01_00295</name>
</gene>
<organism evidence="1 2">
    <name type="scientific">Nostoc edaphicum CCNP1411</name>
    <dbReference type="NCBI Taxonomy" id="1472755"/>
    <lineage>
        <taxon>Bacteria</taxon>
        <taxon>Bacillati</taxon>
        <taxon>Cyanobacteriota</taxon>
        <taxon>Cyanophyceae</taxon>
        <taxon>Nostocales</taxon>
        <taxon>Nostocaceae</taxon>
        <taxon>Nostoc</taxon>
    </lineage>
</organism>
<protein>
    <submittedName>
        <fullName evidence="1">TIGR03984 family CRISPR-associated protein</fullName>
    </submittedName>
</protein>
<evidence type="ECO:0000313" key="1">
    <source>
        <dbReference type="EMBL" id="QMS86107.1"/>
    </source>
</evidence>
<keyword evidence="1" id="KW-0614">Plasmid</keyword>
<dbReference type="RefSeq" id="WP_181927104.1">
    <property type="nucleotide sequence ID" value="NZ_CP054694.1"/>
</dbReference>